<accession>A0A511TGM6</accession>
<dbReference type="Proteomes" id="UP000321514">
    <property type="component" value="Unassembled WGS sequence"/>
</dbReference>
<dbReference type="AlphaFoldDB" id="A0A511TGM6"/>
<dbReference type="OrthoDB" id="5509153at2"/>
<name>A0A511TGM6_MYXFU</name>
<evidence type="ECO:0000313" key="2">
    <source>
        <dbReference type="EMBL" id="SEU41145.1"/>
    </source>
</evidence>
<protein>
    <recommendedName>
        <fullName evidence="5">STAS/SEC14 domain-containing protein</fullName>
    </recommendedName>
</protein>
<proteinExistence type="predicted"/>
<dbReference type="Proteomes" id="UP000183760">
    <property type="component" value="Unassembled WGS sequence"/>
</dbReference>
<organism evidence="1 4">
    <name type="scientific">Myxococcus fulvus</name>
    <dbReference type="NCBI Taxonomy" id="33"/>
    <lineage>
        <taxon>Bacteria</taxon>
        <taxon>Pseudomonadati</taxon>
        <taxon>Myxococcota</taxon>
        <taxon>Myxococcia</taxon>
        <taxon>Myxococcales</taxon>
        <taxon>Cystobacterineae</taxon>
        <taxon>Myxococcaceae</taxon>
        <taxon>Myxococcus</taxon>
    </lineage>
</organism>
<evidence type="ECO:0000313" key="4">
    <source>
        <dbReference type="Proteomes" id="UP000321514"/>
    </source>
</evidence>
<dbReference type="STRING" id="1334629.MFUL124B02_42155"/>
<dbReference type="EMBL" id="BJXR01000077">
    <property type="protein sequence ID" value="GEN13301.1"/>
    <property type="molecule type" value="Genomic_DNA"/>
</dbReference>
<gene>
    <name evidence="1" type="ORF">MFU01_83380</name>
    <name evidence="2" type="ORF">SAMN05443572_116103</name>
</gene>
<keyword evidence="3" id="KW-1185">Reference proteome</keyword>
<reference evidence="2 3" key="1">
    <citation type="submission" date="2016-10" db="EMBL/GenBank/DDBJ databases">
        <authorList>
            <person name="Varghese N."/>
            <person name="Submissions S."/>
        </authorList>
    </citation>
    <scope>NUCLEOTIDE SEQUENCE [LARGE SCALE GENOMIC DNA]</scope>
    <source>
        <strain evidence="2 3">DSM 16525</strain>
    </source>
</reference>
<dbReference type="EMBL" id="FOIB01000016">
    <property type="protein sequence ID" value="SEU41145.1"/>
    <property type="molecule type" value="Genomic_DNA"/>
</dbReference>
<comment type="caution">
    <text evidence="1">The sequence shown here is derived from an EMBL/GenBank/DDBJ whole genome shotgun (WGS) entry which is preliminary data.</text>
</comment>
<sequence length="139" mass="15723">MAEKAREWKFSAHRVRIESADMAVATFEGPITLDDVKRTSEVYAELFTILGPYYIVAEIGRSQIEAAGRRYLSENNKSEWFKGCVYVGADIVQKTFGKAISLAMLYTGKTSFDTTFVDTLADARTWVDQHRARQQRKAG</sequence>
<dbReference type="RefSeq" id="WP_046717078.1">
    <property type="nucleotide sequence ID" value="NZ_BJXR01000077.1"/>
</dbReference>
<evidence type="ECO:0000313" key="3">
    <source>
        <dbReference type="Proteomes" id="UP000183760"/>
    </source>
</evidence>
<reference evidence="1 4" key="2">
    <citation type="submission" date="2019-07" db="EMBL/GenBank/DDBJ databases">
        <title>Whole genome shotgun sequence of Myxococcus fulvus NBRC 100333.</title>
        <authorList>
            <person name="Hosoyama A."/>
            <person name="Uohara A."/>
            <person name="Ohji S."/>
            <person name="Ichikawa N."/>
        </authorList>
    </citation>
    <scope>NUCLEOTIDE SEQUENCE [LARGE SCALE GENOMIC DNA]</scope>
    <source>
        <strain evidence="1 4">NBRC 100333</strain>
    </source>
</reference>
<evidence type="ECO:0000313" key="1">
    <source>
        <dbReference type="EMBL" id="GEN13301.1"/>
    </source>
</evidence>
<evidence type="ECO:0008006" key="5">
    <source>
        <dbReference type="Google" id="ProtNLM"/>
    </source>
</evidence>